<dbReference type="Pfam" id="PF00462">
    <property type="entry name" value="Glutaredoxin"/>
    <property type="match status" value="1"/>
</dbReference>
<dbReference type="PANTHER" id="PTHR34386">
    <property type="entry name" value="GLUTAREDOXIN"/>
    <property type="match status" value="1"/>
</dbReference>
<organism evidence="5 6">
    <name type="scientific">Thiohalocapsa marina</name>
    <dbReference type="NCBI Taxonomy" id="424902"/>
    <lineage>
        <taxon>Bacteria</taxon>
        <taxon>Pseudomonadati</taxon>
        <taxon>Pseudomonadota</taxon>
        <taxon>Gammaproteobacteria</taxon>
        <taxon>Chromatiales</taxon>
        <taxon>Chromatiaceae</taxon>
        <taxon>Thiohalocapsa</taxon>
    </lineage>
</organism>
<evidence type="ECO:0000256" key="2">
    <source>
        <dbReference type="PROSITE-ProRule" id="PRU01282"/>
    </source>
</evidence>
<dbReference type="PROSITE" id="PS51353">
    <property type="entry name" value="ARSC"/>
    <property type="match status" value="1"/>
</dbReference>
<evidence type="ECO:0000259" key="4">
    <source>
        <dbReference type="Pfam" id="PF00462"/>
    </source>
</evidence>
<dbReference type="CDD" id="cd02976">
    <property type="entry name" value="NrdH"/>
    <property type="match status" value="1"/>
</dbReference>
<comment type="caution">
    <text evidence="5">The sequence shown here is derived from an EMBL/GenBank/DDBJ whole genome shotgun (WGS) entry which is preliminary data.</text>
</comment>
<dbReference type="Gene3D" id="3.40.30.10">
    <property type="entry name" value="Glutaredoxin"/>
    <property type="match status" value="1"/>
</dbReference>
<dbReference type="PANTHER" id="PTHR34386:SF1">
    <property type="entry name" value="GLUTAREDOXIN-LIKE PROTEIN NRDH"/>
    <property type="match status" value="1"/>
</dbReference>
<dbReference type="AlphaFoldDB" id="A0A5M8FSE8"/>
<dbReference type="PROSITE" id="PS51354">
    <property type="entry name" value="GLUTAREDOXIN_2"/>
    <property type="match status" value="1"/>
</dbReference>
<feature type="domain" description="Glutaredoxin" evidence="4">
    <location>
        <begin position="49"/>
        <end position="105"/>
    </location>
</feature>
<dbReference type="EMBL" id="VWXX01000004">
    <property type="protein sequence ID" value="KAA6186565.1"/>
    <property type="molecule type" value="Genomic_DNA"/>
</dbReference>
<keyword evidence="6" id="KW-1185">Reference proteome</keyword>
<feature type="compositionally biased region" description="Low complexity" evidence="3">
    <location>
        <begin position="1"/>
        <end position="25"/>
    </location>
</feature>
<name>A0A5M8FSE8_9GAMM</name>
<evidence type="ECO:0000256" key="1">
    <source>
        <dbReference type="ARBA" id="ARBA00007198"/>
    </source>
</evidence>
<dbReference type="GO" id="GO:0045454">
    <property type="term" value="P:cell redox homeostasis"/>
    <property type="evidence" value="ECO:0007669"/>
    <property type="project" value="TreeGrafter"/>
</dbReference>
<accession>A0A5M8FSE8</accession>
<dbReference type="SUPFAM" id="SSF52833">
    <property type="entry name" value="Thioredoxin-like"/>
    <property type="match status" value="1"/>
</dbReference>
<gene>
    <name evidence="5" type="ORF">F2Q65_04095</name>
</gene>
<feature type="region of interest" description="Disordered" evidence="3">
    <location>
        <begin position="1"/>
        <end position="51"/>
    </location>
</feature>
<dbReference type="InterPro" id="IPR002109">
    <property type="entry name" value="Glutaredoxin"/>
</dbReference>
<dbReference type="InterPro" id="IPR036249">
    <property type="entry name" value="Thioredoxin-like_sf"/>
</dbReference>
<dbReference type="InterPro" id="IPR051548">
    <property type="entry name" value="Grx-like_ET"/>
</dbReference>
<reference evidence="5 6" key="1">
    <citation type="submission" date="2019-09" db="EMBL/GenBank/DDBJ databases">
        <title>Whole-genome sequence of the purple sulfur bacterium Thiohalocapsa marina DSM 19078.</title>
        <authorList>
            <person name="Kyndt J.A."/>
            <person name="Meyer T.E."/>
        </authorList>
    </citation>
    <scope>NUCLEOTIDE SEQUENCE [LARGE SCALE GENOMIC DNA]</scope>
    <source>
        <strain evidence="5 6">DSM 19078</strain>
    </source>
</reference>
<dbReference type="GO" id="GO:0009055">
    <property type="term" value="F:electron transfer activity"/>
    <property type="evidence" value="ECO:0007669"/>
    <property type="project" value="TreeGrafter"/>
</dbReference>
<evidence type="ECO:0000256" key="3">
    <source>
        <dbReference type="SAM" id="MobiDB-lite"/>
    </source>
</evidence>
<comment type="similarity">
    <text evidence="1 2">Belongs to the ArsC family.</text>
</comment>
<dbReference type="InterPro" id="IPR006660">
    <property type="entry name" value="Arsenate_reductase-like"/>
</dbReference>
<evidence type="ECO:0000313" key="5">
    <source>
        <dbReference type="EMBL" id="KAA6186565.1"/>
    </source>
</evidence>
<proteinExistence type="inferred from homology"/>
<sequence>MTSAPPRSTPIWTSSTWPRSTTRPIHAPSASARSDRQMPGAGQRQRKQVTLYSAPSCAHCRRAKAFMRARGIAFRELDVSRSSRARKELERMGARGVPVILIGGERLEGFSEQRFLRLYGAG</sequence>
<protein>
    <submittedName>
        <fullName evidence="5">Glutaredoxin family protein</fullName>
    </submittedName>
</protein>
<dbReference type="OrthoDB" id="9795531at2"/>
<evidence type="ECO:0000313" key="6">
    <source>
        <dbReference type="Proteomes" id="UP000322981"/>
    </source>
</evidence>
<dbReference type="Proteomes" id="UP000322981">
    <property type="component" value="Unassembled WGS sequence"/>
</dbReference>